<accession>A0ABR0RWJ4</accession>
<feature type="compositionally biased region" description="Polar residues" evidence="1">
    <location>
        <begin position="54"/>
        <end position="66"/>
    </location>
</feature>
<dbReference type="GeneID" id="89997345"/>
<evidence type="ECO:0000256" key="1">
    <source>
        <dbReference type="SAM" id="MobiDB-lite"/>
    </source>
</evidence>
<protein>
    <submittedName>
        <fullName evidence="2">Uncharacterized protein</fullName>
    </submittedName>
</protein>
<keyword evidence="3" id="KW-1185">Reference proteome</keyword>
<proteinExistence type="predicted"/>
<dbReference type="Proteomes" id="UP001334248">
    <property type="component" value="Unassembled WGS sequence"/>
</dbReference>
<feature type="region of interest" description="Disordered" evidence="1">
    <location>
        <begin position="140"/>
        <end position="162"/>
    </location>
</feature>
<evidence type="ECO:0000313" key="2">
    <source>
        <dbReference type="EMBL" id="KAK5944613.1"/>
    </source>
</evidence>
<comment type="caution">
    <text evidence="2">The sequence shown here is derived from an EMBL/GenBank/DDBJ whole genome shotgun (WGS) entry which is preliminary data.</text>
</comment>
<feature type="compositionally biased region" description="Polar residues" evidence="1">
    <location>
        <begin position="140"/>
        <end position="150"/>
    </location>
</feature>
<dbReference type="RefSeq" id="XP_064732703.1">
    <property type="nucleotide sequence ID" value="XM_064872323.1"/>
</dbReference>
<dbReference type="EMBL" id="JAVHJV010000003">
    <property type="protein sequence ID" value="KAK5944613.1"/>
    <property type="molecule type" value="Genomic_DNA"/>
</dbReference>
<feature type="region of interest" description="Disordered" evidence="1">
    <location>
        <begin position="1"/>
        <end position="116"/>
    </location>
</feature>
<organism evidence="2 3">
    <name type="scientific">Knufia obscura</name>
    <dbReference type="NCBI Taxonomy" id="1635080"/>
    <lineage>
        <taxon>Eukaryota</taxon>
        <taxon>Fungi</taxon>
        <taxon>Dikarya</taxon>
        <taxon>Ascomycota</taxon>
        <taxon>Pezizomycotina</taxon>
        <taxon>Eurotiomycetes</taxon>
        <taxon>Chaetothyriomycetidae</taxon>
        <taxon>Chaetothyriales</taxon>
        <taxon>Trichomeriaceae</taxon>
        <taxon>Knufia</taxon>
    </lineage>
</organism>
<gene>
    <name evidence="2" type="ORF">PMZ80_003896</name>
</gene>
<evidence type="ECO:0000313" key="3">
    <source>
        <dbReference type="Proteomes" id="UP001334248"/>
    </source>
</evidence>
<reference evidence="2 3" key="1">
    <citation type="journal article" date="2023" name="Res Sq">
        <title>Genomic and morphological characterization of Knufia obscura isolated from the Mars 2020 spacecraft assembly facility.</title>
        <authorList>
            <person name="Chander A.M."/>
            <person name="Teixeira M.M."/>
            <person name="Singh N.K."/>
            <person name="Williams M.P."/>
            <person name="Parker C.W."/>
            <person name="Leo P."/>
            <person name="Stajich J.E."/>
            <person name="Torok T."/>
            <person name="Tighe S."/>
            <person name="Mason C.E."/>
            <person name="Venkateswaran K."/>
        </authorList>
    </citation>
    <scope>NUCLEOTIDE SEQUENCE [LARGE SCALE GENOMIC DNA]</scope>
    <source>
        <strain evidence="2 3">CCFEE 5817</strain>
    </source>
</reference>
<sequence>MPLPVRTASVRTTDTRKNTSRLARPAQANPIRKTQDLERPEQANTSFPEDRTPSDSANGSQPSSRIPSPFKLDRPAFTNHIHQTSTAQAKPPPKGHSRQRSAVLPPLSSGQKFGHSRSISAISVNTRSSSGNDVSQVSVKSRFNVSQSPAKTVKAQPETRPSALAVPNSRLIQNAVLPESLQNELLQLSMVHKESAPRLRAFERSIATSLAGKQAHLTSVRADVQRQKQDISAASNLLAIDSWLQQIGYQKTCQSVQDLSVVVRDLQTLERIFEGEDGLAAAFDKWSYGIANRDGEDMPLTSDDTALDVVFEKELAPELQRFKQQVASSVATLASLSACSPDSSMCLTIQGQASLAKCLLSQSQVMLLIGNELVSEHRQWIEQEVAAAVNGPQNPTNFALTDSRPMWT</sequence>
<name>A0ABR0RWJ4_9EURO</name>